<reference evidence="2" key="2">
    <citation type="journal article" date="2021" name="PeerJ">
        <title>Extensive microbial diversity within the chicken gut microbiome revealed by metagenomics and culture.</title>
        <authorList>
            <person name="Gilroy R."/>
            <person name="Ravi A."/>
            <person name="Getino M."/>
            <person name="Pursley I."/>
            <person name="Horton D.L."/>
            <person name="Alikhan N.F."/>
            <person name="Baker D."/>
            <person name="Gharbi K."/>
            <person name="Hall N."/>
            <person name="Watson M."/>
            <person name="Adriaenssens E.M."/>
            <person name="Foster-Nyarko E."/>
            <person name="Jarju S."/>
            <person name="Secka A."/>
            <person name="Antonio M."/>
            <person name="Oren A."/>
            <person name="Chaudhuri R.R."/>
            <person name="La Ragione R."/>
            <person name="Hildebrand F."/>
            <person name="Pallen M.J."/>
        </authorList>
    </citation>
    <scope>NUCLEOTIDE SEQUENCE</scope>
    <source>
        <strain evidence="2">11167</strain>
    </source>
</reference>
<accession>A0A9D9E9I5</accession>
<protein>
    <submittedName>
        <fullName evidence="2">Uncharacterized protein</fullName>
    </submittedName>
</protein>
<feature type="transmembrane region" description="Helical" evidence="1">
    <location>
        <begin position="20"/>
        <end position="42"/>
    </location>
</feature>
<organism evidence="2 3">
    <name type="scientific">Candidatus Aphodenecus pullistercoris</name>
    <dbReference type="NCBI Taxonomy" id="2840669"/>
    <lineage>
        <taxon>Bacteria</taxon>
        <taxon>Pseudomonadati</taxon>
        <taxon>Spirochaetota</taxon>
        <taxon>Spirochaetia</taxon>
        <taxon>Spirochaetales</taxon>
        <taxon>Candidatus Aphodenecus</taxon>
    </lineage>
</organism>
<dbReference type="AlphaFoldDB" id="A0A9D9E9I5"/>
<sequence>MFRYRVHRKKDGRIVYSTTIVTRIFALAFAIVLALGLASYIAEGLMSASAIVPIIFAILFLLVAFYRDEWVFDKASRSASSITGLGPFVRRTVHSYDEIDCIAVRHFYKGIGEGTESVKPSWRHKEMSSLRLNFDSEGADYVNIEIGTAKRDGLRIEELAKTLARLTGLALDIDRSVLETGLRSRLR</sequence>
<reference evidence="2" key="1">
    <citation type="submission" date="2020-10" db="EMBL/GenBank/DDBJ databases">
        <authorList>
            <person name="Gilroy R."/>
        </authorList>
    </citation>
    <scope>NUCLEOTIDE SEQUENCE</scope>
    <source>
        <strain evidence="2">11167</strain>
    </source>
</reference>
<comment type="caution">
    <text evidence="2">The sequence shown here is derived from an EMBL/GenBank/DDBJ whole genome shotgun (WGS) entry which is preliminary data.</text>
</comment>
<evidence type="ECO:0000256" key="1">
    <source>
        <dbReference type="SAM" id="Phobius"/>
    </source>
</evidence>
<keyword evidence="1" id="KW-1133">Transmembrane helix</keyword>
<dbReference type="EMBL" id="JADIMU010000032">
    <property type="protein sequence ID" value="MBO8443152.1"/>
    <property type="molecule type" value="Genomic_DNA"/>
</dbReference>
<gene>
    <name evidence="2" type="ORF">IAC42_05275</name>
</gene>
<feature type="transmembrane region" description="Helical" evidence="1">
    <location>
        <begin position="48"/>
        <end position="66"/>
    </location>
</feature>
<evidence type="ECO:0000313" key="2">
    <source>
        <dbReference type="EMBL" id="MBO8443152.1"/>
    </source>
</evidence>
<keyword evidence="1" id="KW-0472">Membrane</keyword>
<name>A0A9D9E9I5_9SPIR</name>
<evidence type="ECO:0000313" key="3">
    <source>
        <dbReference type="Proteomes" id="UP000823633"/>
    </source>
</evidence>
<keyword evidence="1" id="KW-0812">Transmembrane</keyword>
<dbReference type="Proteomes" id="UP000823633">
    <property type="component" value="Unassembled WGS sequence"/>
</dbReference>
<proteinExistence type="predicted"/>